<dbReference type="EMBL" id="JAPESX010000469">
    <property type="protein sequence ID" value="KAJ8121151.1"/>
    <property type="molecule type" value="Genomic_DNA"/>
</dbReference>
<evidence type="ECO:0000313" key="2">
    <source>
        <dbReference type="Proteomes" id="UP001153334"/>
    </source>
</evidence>
<proteinExistence type="predicted"/>
<name>A0ACC2J124_9PEZI</name>
<accession>A0ACC2J124</accession>
<gene>
    <name evidence="1" type="ORF">ONZ43_g2324</name>
</gene>
<reference evidence="1" key="1">
    <citation type="submission" date="2022-11" db="EMBL/GenBank/DDBJ databases">
        <title>Genome Sequence of Nemania bipapillata.</title>
        <authorList>
            <person name="Buettner E."/>
        </authorList>
    </citation>
    <scope>NUCLEOTIDE SEQUENCE</scope>
    <source>
        <strain evidence="1">CP14</strain>
    </source>
</reference>
<protein>
    <submittedName>
        <fullName evidence="1">Uncharacterized protein</fullName>
    </submittedName>
</protein>
<keyword evidence="2" id="KW-1185">Reference proteome</keyword>
<dbReference type="Proteomes" id="UP001153334">
    <property type="component" value="Unassembled WGS sequence"/>
</dbReference>
<comment type="caution">
    <text evidence="1">The sequence shown here is derived from an EMBL/GenBank/DDBJ whole genome shotgun (WGS) entry which is preliminary data.</text>
</comment>
<sequence>MASVKNATDGAPNAQGPVAVDLDIDNITEYVINGFNKNADVRMKFIFERLITHIHDFARETRLTTDEWRTGLDWLQACGQICTKDRKELITVSDIFGLSTLVDEIDHPKPPGATEGSILGPFHSLDAEEKTNGDHISSDADGEPLFVYCTVKDTQGNPISGARVHVWEADSHGEYDIEKADRTRPDGRGILRSNEQGEFYFNAITPTPYPILCDGPVGKFFEIAGRHEYRPAHIHFMFECEGFDKLITALYLRDSKYRDSDAVFGVKRSLVVDIHELDAETAAKYNLSGVNKLLRYDFVLASDSEANALRERHSAAALKALGRDASLPSHVPPTL</sequence>
<evidence type="ECO:0000313" key="1">
    <source>
        <dbReference type="EMBL" id="KAJ8121151.1"/>
    </source>
</evidence>
<organism evidence="1 2">
    <name type="scientific">Nemania bipapillata</name>
    <dbReference type="NCBI Taxonomy" id="110536"/>
    <lineage>
        <taxon>Eukaryota</taxon>
        <taxon>Fungi</taxon>
        <taxon>Dikarya</taxon>
        <taxon>Ascomycota</taxon>
        <taxon>Pezizomycotina</taxon>
        <taxon>Sordariomycetes</taxon>
        <taxon>Xylariomycetidae</taxon>
        <taxon>Xylariales</taxon>
        <taxon>Xylariaceae</taxon>
        <taxon>Nemania</taxon>
    </lineage>
</organism>